<dbReference type="eggNOG" id="ENOG503455S">
    <property type="taxonomic scope" value="Bacteria"/>
</dbReference>
<dbReference type="KEGG" id="mmw:Mmwyl1_2749"/>
<accession>A6VYY3</accession>
<feature type="transmembrane region" description="Helical" evidence="1">
    <location>
        <begin position="13"/>
        <end position="32"/>
    </location>
</feature>
<dbReference type="HOGENOM" id="CLU_1487363_0_0_6"/>
<proteinExistence type="predicted"/>
<protein>
    <submittedName>
        <fullName evidence="2">Uncharacterized protein</fullName>
    </submittedName>
</protein>
<evidence type="ECO:0000313" key="2">
    <source>
        <dbReference type="EMBL" id="ABR71662.1"/>
    </source>
</evidence>
<organism evidence="2">
    <name type="scientific">Marinomonas sp. (strain MWYL1)</name>
    <dbReference type="NCBI Taxonomy" id="400668"/>
    <lineage>
        <taxon>Bacteria</taxon>
        <taxon>Pseudomonadati</taxon>
        <taxon>Pseudomonadota</taxon>
        <taxon>Gammaproteobacteria</taxon>
        <taxon>Oceanospirillales</taxon>
        <taxon>Oceanospirillaceae</taxon>
        <taxon>Marinomonas</taxon>
    </lineage>
</organism>
<sequence length="181" mass="20733">MASGQQNTIFRDIFLVLASSFLAAFFSVYIFGEKLEQKKTELAIEQKIIENQMLVVSRVIEKASTLHQLAPLHRQYDLVTKFYPKELVEMAKAIEAPTISKAEIIKAQKDFQIALFSSKPFVSEEVFQKLALFGVKITQFNFLPSGQQEELHKLYESAGKEYREALELIRAMYVTSEVSRD</sequence>
<dbReference type="EMBL" id="CP000749">
    <property type="protein sequence ID" value="ABR71662.1"/>
    <property type="molecule type" value="Genomic_DNA"/>
</dbReference>
<name>A6VYY3_MARMS</name>
<keyword evidence="1" id="KW-0472">Membrane</keyword>
<reference evidence="2" key="1">
    <citation type="submission" date="2007-06" db="EMBL/GenBank/DDBJ databases">
        <title>Complete sequence of Marinomonas sp. MWYL1.</title>
        <authorList>
            <consortium name="US DOE Joint Genome Institute"/>
            <person name="Copeland A."/>
            <person name="Lucas S."/>
            <person name="Lapidus A."/>
            <person name="Barry K."/>
            <person name="Glavina del Rio T."/>
            <person name="Dalin E."/>
            <person name="Tice H."/>
            <person name="Pitluck S."/>
            <person name="Kiss H."/>
            <person name="Brettin T."/>
            <person name="Bruce D."/>
            <person name="Detter J.C."/>
            <person name="Han C."/>
            <person name="Schmutz J."/>
            <person name="Larimer F."/>
            <person name="Land M."/>
            <person name="Hauser L."/>
            <person name="Kyrpides N."/>
            <person name="Kim E."/>
            <person name="Johnston A.W.B."/>
            <person name="Todd J.D."/>
            <person name="Rogers R."/>
            <person name="Wexler M."/>
            <person name="Bond P.L."/>
            <person name="Li Y."/>
            <person name="Richardson P."/>
        </authorList>
    </citation>
    <scope>NUCLEOTIDE SEQUENCE [LARGE SCALE GENOMIC DNA]</scope>
    <source>
        <strain evidence="2">MWYL1</strain>
    </source>
</reference>
<keyword evidence="1" id="KW-0812">Transmembrane</keyword>
<evidence type="ECO:0000256" key="1">
    <source>
        <dbReference type="SAM" id="Phobius"/>
    </source>
</evidence>
<dbReference type="AlphaFoldDB" id="A6VYY3"/>
<gene>
    <name evidence="2" type="ordered locus">Mmwyl1_2749</name>
</gene>
<keyword evidence="1" id="KW-1133">Transmembrane helix</keyword>
<dbReference type="OrthoDB" id="9838185at2"/>